<dbReference type="Pfam" id="PF02494">
    <property type="entry name" value="HYR"/>
    <property type="match status" value="3"/>
</dbReference>
<proteinExistence type="predicted"/>
<dbReference type="PANTHER" id="PTHR24273">
    <property type="entry name" value="FI04643P-RELATED"/>
    <property type="match status" value="1"/>
</dbReference>
<dbReference type="OrthoDB" id="9992654at2759"/>
<evidence type="ECO:0000313" key="6">
    <source>
        <dbReference type="Proteomes" id="UP000230750"/>
    </source>
</evidence>
<dbReference type="AlphaFoldDB" id="A0A2G8LFS3"/>
<dbReference type="Proteomes" id="UP000230750">
    <property type="component" value="Unassembled WGS sequence"/>
</dbReference>
<gene>
    <name evidence="5" type="ORF">BSL78_03975</name>
</gene>
<feature type="domain" description="HYR" evidence="4">
    <location>
        <begin position="136"/>
        <end position="220"/>
    </location>
</feature>
<name>A0A2G8LFS3_STIJA</name>
<organism evidence="5 6">
    <name type="scientific">Stichopus japonicus</name>
    <name type="common">Sea cucumber</name>
    <dbReference type="NCBI Taxonomy" id="307972"/>
    <lineage>
        <taxon>Eukaryota</taxon>
        <taxon>Metazoa</taxon>
        <taxon>Echinodermata</taxon>
        <taxon>Eleutherozoa</taxon>
        <taxon>Echinozoa</taxon>
        <taxon>Holothuroidea</taxon>
        <taxon>Aspidochirotacea</taxon>
        <taxon>Aspidochirotida</taxon>
        <taxon>Stichopodidae</taxon>
        <taxon>Apostichopus</taxon>
    </lineage>
</organism>
<keyword evidence="3" id="KW-0812">Transmembrane</keyword>
<feature type="compositionally biased region" description="Basic residues" evidence="2">
    <location>
        <begin position="345"/>
        <end position="369"/>
    </location>
</feature>
<dbReference type="PANTHER" id="PTHR24273:SF32">
    <property type="entry name" value="HYALIN"/>
    <property type="match status" value="1"/>
</dbReference>
<dbReference type="PROSITE" id="PS50825">
    <property type="entry name" value="HYR"/>
    <property type="match status" value="3"/>
</dbReference>
<evidence type="ECO:0000256" key="1">
    <source>
        <dbReference type="ARBA" id="ARBA00022737"/>
    </source>
</evidence>
<feature type="region of interest" description="Disordered" evidence="2">
    <location>
        <begin position="333"/>
        <end position="375"/>
    </location>
</feature>
<protein>
    <submittedName>
        <fullName evidence="5">Putative hyalin-like isoform X2</fullName>
    </submittedName>
</protein>
<feature type="compositionally biased region" description="Basic and acidic residues" evidence="2">
    <location>
        <begin position="334"/>
        <end position="344"/>
    </location>
</feature>
<evidence type="ECO:0000256" key="3">
    <source>
        <dbReference type="SAM" id="Phobius"/>
    </source>
</evidence>
<comment type="caution">
    <text evidence="5">The sequence shown here is derived from an EMBL/GenBank/DDBJ whole genome shotgun (WGS) entry which is preliminary data.</text>
</comment>
<sequence>MDNSGVVVLKERTHLPGQLFPVLPDNQMVRYTYTDSSMNEAYCTFTVLTETEDTTKPEIISCPNTVTREVELHSNGSYVEWTNPTAIDNSGTVNLISVTHSRGDFFPIGITKVEYLFGDSSGNSANCRIDVVVTEVDRMVPKISHCPNDIIAGVKAPSTTTTVHWTEPTASDNSGKALMTGRSNAPGSEFELGSPTEVIYQFSDQSGNTAYCSFDVMVINVAEVVSSGNDPGGQSSQDMDPQVLNRLIMLVPMTTGTTAVLICLIIVIGVYRVKRARIQDTLSARQQDQDDLVPRGPPYFVFRTEKYESLNPGRDYLQVGQILEKQVRPIAGHVGDEVQRESMKRRSKGAVNRGKSRKHHHHHQHQHQHQHTDEKNFMSMRTANTLSDSCRQGSPRTACSDVHAIVAYVDVNDVGDSDSIDNTDADDSLDEV</sequence>
<feature type="domain" description="HYR" evidence="4">
    <location>
        <begin position="1"/>
        <end position="51"/>
    </location>
</feature>
<dbReference type="STRING" id="307972.A0A2G8LFS3"/>
<keyword evidence="1" id="KW-0677">Repeat</keyword>
<evidence type="ECO:0000313" key="5">
    <source>
        <dbReference type="EMBL" id="PIK59093.1"/>
    </source>
</evidence>
<dbReference type="EMBL" id="MRZV01000093">
    <property type="protein sequence ID" value="PIK59093.1"/>
    <property type="molecule type" value="Genomic_DNA"/>
</dbReference>
<keyword evidence="3" id="KW-0472">Membrane</keyword>
<reference evidence="5 6" key="1">
    <citation type="journal article" date="2017" name="PLoS Biol.">
        <title>The sea cucumber genome provides insights into morphological evolution and visceral regeneration.</title>
        <authorList>
            <person name="Zhang X."/>
            <person name="Sun L."/>
            <person name="Yuan J."/>
            <person name="Sun Y."/>
            <person name="Gao Y."/>
            <person name="Zhang L."/>
            <person name="Li S."/>
            <person name="Dai H."/>
            <person name="Hamel J.F."/>
            <person name="Liu C."/>
            <person name="Yu Y."/>
            <person name="Liu S."/>
            <person name="Lin W."/>
            <person name="Guo K."/>
            <person name="Jin S."/>
            <person name="Xu P."/>
            <person name="Storey K.B."/>
            <person name="Huan P."/>
            <person name="Zhang T."/>
            <person name="Zhou Y."/>
            <person name="Zhang J."/>
            <person name="Lin C."/>
            <person name="Li X."/>
            <person name="Xing L."/>
            <person name="Huo D."/>
            <person name="Sun M."/>
            <person name="Wang L."/>
            <person name="Mercier A."/>
            <person name="Li F."/>
            <person name="Yang H."/>
            <person name="Xiang J."/>
        </authorList>
    </citation>
    <scope>NUCLEOTIDE SEQUENCE [LARGE SCALE GENOMIC DNA]</scope>
    <source>
        <strain evidence="5">Shaxun</strain>
        <tissue evidence="5">Muscle</tissue>
    </source>
</reference>
<evidence type="ECO:0000259" key="4">
    <source>
        <dbReference type="PROSITE" id="PS50825"/>
    </source>
</evidence>
<feature type="transmembrane region" description="Helical" evidence="3">
    <location>
        <begin position="247"/>
        <end position="271"/>
    </location>
</feature>
<keyword evidence="3" id="KW-1133">Transmembrane helix</keyword>
<evidence type="ECO:0000256" key="2">
    <source>
        <dbReference type="SAM" id="MobiDB-lite"/>
    </source>
</evidence>
<accession>A0A2G8LFS3</accession>
<keyword evidence="6" id="KW-1185">Reference proteome</keyword>
<feature type="domain" description="HYR" evidence="4">
    <location>
        <begin position="52"/>
        <end position="135"/>
    </location>
</feature>
<dbReference type="InterPro" id="IPR003410">
    <property type="entry name" value="HYR_dom"/>
</dbReference>